<feature type="transmembrane region" description="Helical" evidence="1">
    <location>
        <begin position="218"/>
        <end position="236"/>
    </location>
</feature>
<organism evidence="2 3">
    <name type="scientific">Acacia crassicarpa</name>
    <name type="common">northern wattle</name>
    <dbReference type="NCBI Taxonomy" id="499986"/>
    <lineage>
        <taxon>Eukaryota</taxon>
        <taxon>Viridiplantae</taxon>
        <taxon>Streptophyta</taxon>
        <taxon>Embryophyta</taxon>
        <taxon>Tracheophyta</taxon>
        <taxon>Spermatophyta</taxon>
        <taxon>Magnoliopsida</taxon>
        <taxon>eudicotyledons</taxon>
        <taxon>Gunneridae</taxon>
        <taxon>Pentapetalae</taxon>
        <taxon>rosids</taxon>
        <taxon>fabids</taxon>
        <taxon>Fabales</taxon>
        <taxon>Fabaceae</taxon>
        <taxon>Caesalpinioideae</taxon>
        <taxon>mimosoid clade</taxon>
        <taxon>Acacieae</taxon>
        <taxon>Acacia</taxon>
    </lineage>
</organism>
<feature type="transmembrane region" description="Helical" evidence="1">
    <location>
        <begin position="189"/>
        <end position="206"/>
    </location>
</feature>
<dbReference type="GO" id="GO:0009507">
    <property type="term" value="C:chloroplast"/>
    <property type="evidence" value="ECO:0007669"/>
    <property type="project" value="TreeGrafter"/>
</dbReference>
<feature type="transmembrane region" description="Helical" evidence="1">
    <location>
        <begin position="242"/>
        <end position="261"/>
    </location>
</feature>
<dbReference type="EMBL" id="JAWXYG010000008">
    <property type="protein sequence ID" value="KAK4265106.1"/>
    <property type="molecule type" value="Genomic_DNA"/>
</dbReference>
<dbReference type="Pfam" id="PF10063">
    <property type="entry name" value="DUF2301"/>
    <property type="match status" value="1"/>
</dbReference>
<keyword evidence="3" id="KW-1185">Reference proteome</keyword>
<dbReference type="PANTHER" id="PTHR36716">
    <property type="entry name" value="F3H9.20 PROTEIN"/>
    <property type="match status" value="1"/>
</dbReference>
<protein>
    <recommendedName>
        <fullName evidence="4">Integral membrane protein</fullName>
    </recommendedName>
</protein>
<accession>A0AAE1MLP2</accession>
<dbReference type="PANTHER" id="PTHR36716:SF2">
    <property type="entry name" value="F3H9.20 PROTEIN"/>
    <property type="match status" value="1"/>
</dbReference>
<reference evidence="2" key="1">
    <citation type="submission" date="2023-10" db="EMBL/GenBank/DDBJ databases">
        <title>Chromosome-level genome of the transformable northern wattle, Acacia crassicarpa.</title>
        <authorList>
            <person name="Massaro I."/>
            <person name="Sinha N.R."/>
            <person name="Poethig S."/>
            <person name="Leichty A.R."/>
        </authorList>
    </citation>
    <scope>NUCLEOTIDE SEQUENCE</scope>
    <source>
        <strain evidence="2">Acra3RX</strain>
        <tissue evidence="2">Leaf</tissue>
    </source>
</reference>
<name>A0AAE1MLP2_9FABA</name>
<keyword evidence="1" id="KW-0472">Membrane</keyword>
<dbReference type="InterPro" id="IPR019275">
    <property type="entry name" value="DUF2301"/>
</dbReference>
<keyword evidence="1" id="KW-0812">Transmembrane</keyword>
<feature type="transmembrane region" description="Helical" evidence="1">
    <location>
        <begin position="156"/>
        <end position="177"/>
    </location>
</feature>
<gene>
    <name evidence="2" type="ORF">QN277_026202</name>
</gene>
<sequence length="297" mass="32415">MASQALSSATGLGLAVTISNWKPRVEDRTWWLSSLACNRSRTRRPSFSVGSVRCKAVGQNNGATFDNSVVYQGVYGPWTVDKSDIREVILYRSGLVTAASSFVLAASAAFLPDDSFLSQIIKQNLDYLYVAGSCGLGLSLLLIHIYVSEIKRTLQALWVLGILGSCVTYITIAQPANQNLIRCVLDNPSAVWLVGPLFAALTGLVFKEGLCYGKLEAGLLTFVIPTVLLGHLTGLMDNEVKLALLAAWMALFVIFAGRKFTQPIKDDIGDKSVFMFKSLPDDEKKALLEKLEQQTIK</sequence>
<proteinExistence type="predicted"/>
<dbReference type="AlphaFoldDB" id="A0AAE1MLP2"/>
<evidence type="ECO:0000313" key="2">
    <source>
        <dbReference type="EMBL" id="KAK4265106.1"/>
    </source>
</evidence>
<evidence type="ECO:0000256" key="1">
    <source>
        <dbReference type="SAM" id="Phobius"/>
    </source>
</evidence>
<keyword evidence="1" id="KW-1133">Transmembrane helix</keyword>
<feature type="transmembrane region" description="Helical" evidence="1">
    <location>
        <begin position="89"/>
        <end position="111"/>
    </location>
</feature>
<dbReference type="Proteomes" id="UP001293593">
    <property type="component" value="Unassembled WGS sequence"/>
</dbReference>
<evidence type="ECO:0000313" key="3">
    <source>
        <dbReference type="Proteomes" id="UP001293593"/>
    </source>
</evidence>
<evidence type="ECO:0008006" key="4">
    <source>
        <dbReference type="Google" id="ProtNLM"/>
    </source>
</evidence>
<comment type="caution">
    <text evidence="2">The sequence shown here is derived from an EMBL/GenBank/DDBJ whole genome shotgun (WGS) entry which is preliminary data.</text>
</comment>
<feature type="transmembrane region" description="Helical" evidence="1">
    <location>
        <begin position="127"/>
        <end position="147"/>
    </location>
</feature>